<dbReference type="AlphaFoldDB" id="A0A422M8Z6"/>
<evidence type="ECO:0008006" key="3">
    <source>
        <dbReference type="Google" id="ProtNLM"/>
    </source>
</evidence>
<reference evidence="1 2" key="1">
    <citation type="journal article" date="2018" name="Front. Microbiol.">
        <title>Conversion of Methionine to Cysteine in Lactobacillus paracasei Depends on the Highly Mobile cysK-ctl-cysE Gene Cluster.</title>
        <authorList>
            <person name="Wuthrich D."/>
            <person name="Irmler S."/>
            <person name="Berthoud H."/>
            <person name="Guggenbuhl B."/>
            <person name="Eugster E."/>
            <person name="Bruggmann R."/>
        </authorList>
    </citation>
    <scope>NUCLEOTIDE SEQUENCE [LARGE SCALE GENOMIC DNA]</scope>
    <source>
        <strain evidence="1 2">FAM18172</strain>
    </source>
</reference>
<dbReference type="InterPro" id="IPR014858">
    <property type="entry name" value="BrxB"/>
</dbReference>
<organism evidence="1 2">
    <name type="scientific">Lacticaseibacillus paracasei</name>
    <name type="common">Lactobacillus paracasei</name>
    <dbReference type="NCBI Taxonomy" id="1597"/>
    <lineage>
        <taxon>Bacteria</taxon>
        <taxon>Bacillati</taxon>
        <taxon>Bacillota</taxon>
        <taxon>Bacilli</taxon>
        <taxon>Lactobacillales</taxon>
        <taxon>Lactobacillaceae</taxon>
        <taxon>Lacticaseibacillus</taxon>
    </lineage>
</organism>
<dbReference type="Pfam" id="PF08747">
    <property type="entry name" value="BrxB"/>
    <property type="match status" value="1"/>
</dbReference>
<evidence type="ECO:0000313" key="2">
    <source>
        <dbReference type="Proteomes" id="UP000285532"/>
    </source>
</evidence>
<comment type="caution">
    <text evidence="1">The sequence shown here is derived from an EMBL/GenBank/DDBJ whole genome shotgun (WGS) entry which is preliminary data.</text>
</comment>
<accession>A0A422M8Z6</accession>
<gene>
    <name evidence="1" type="ORF">FAM18172_02127</name>
</gene>
<dbReference type="RefSeq" id="WP_049146445.1">
    <property type="nucleotide sequence ID" value="NZ_CP159598.1"/>
</dbReference>
<name>A0A422M8Z6_LACPA</name>
<protein>
    <recommendedName>
        <fullName evidence="3">DUF1788 domain-containing protein</fullName>
    </recommendedName>
</protein>
<dbReference type="EMBL" id="LKFU01000078">
    <property type="protein sequence ID" value="RND84607.1"/>
    <property type="molecule type" value="Genomic_DNA"/>
</dbReference>
<dbReference type="Proteomes" id="UP000285532">
    <property type="component" value="Unassembled WGS sequence"/>
</dbReference>
<proteinExistence type="predicted"/>
<evidence type="ECO:0000313" key="1">
    <source>
        <dbReference type="EMBL" id="RND84607.1"/>
    </source>
</evidence>
<sequence>MTLVRERFDRFRKKIRDPAFQENRGLSNEVGFYIFDYDPKDELFVRNEVEDIAHNSTTASIGANVQVFNLFDVVIRLIDEMGYLQEFIQIEEKDGIDMVIRQINNVLKMGKERNLIVQYILDHLEHRDERNIIFITGVGQVFPLIRAHRVLNTMNQVINQTPVVMFYPGSYNSLSLRAFGKLDDKNYYRAFRVE</sequence>